<protein>
    <submittedName>
        <fullName evidence="2">Uncharacterized protein</fullName>
    </submittedName>
</protein>
<sequence>MNNNYSLSSIQLTNTKRERKQTTEKKRKEVEEGPHEAQEKGQSQIGELIARIKQDREENECMEKNIESIGGDGDLHQDRLIN</sequence>
<keyword evidence="3" id="KW-1185">Reference proteome</keyword>
<dbReference type="EMBL" id="JACXVP010000009">
    <property type="protein sequence ID" value="KAG5587130.1"/>
    <property type="molecule type" value="Genomic_DNA"/>
</dbReference>
<evidence type="ECO:0000313" key="3">
    <source>
        <dbReference type="Proteomes" id="UP000824120"/>
    </source>
</evidence>
<feature type="compositionally biased region" description="Polar residues" evidence="1">
    <location>
        <begin position="1"/>
        <end position="14"/>
    </location>
</feature>
<dbReference type="Proteomes" id="UP000824120">
    <property type="component" value="Chromosome 9"/>
</dbReference>
<accession>A0A9J5XHG5</accession>
<proteinExistence type="predicted"/>
<reference evidence="2 3" key="1">
    <citation type="submission" date="2020-09" db="EMBL/GenBank/DDBJ databases">
        <title>De no assembly of potato wild relative species, Solanum commersonii.</title>
        <authorList>
            <person name="Cho K."/>
        </authorList>
    </citation>
    <scope>NUCLEOTIDE SEQUENCE [LARGE SCALE GENOMIC DNA]</scope>
    <source>
        <strain evidence="2">LZ3.2</strain>
        <tissue evidence="2">Leaf</tissue>
    </source>
</reference>
<comment type="caution">
    <text evidence="2">The sequence shown here is derived from an EMBL/GenBank/DDBJ whole genome shotgun (WGS) entry which is preliminary data.</text>
</comment>
<feature type="region of interest" description="Disordered" evidence="1">
    <location>
        <begin position="1"/>
        <end position="47"/>
    </location>
</feature>
<evidence type="ECO:0000256" key="1">
    <source>
        <dbReference type="SAM" id="MobiDB-lite"/>
    </source>
</evidence>
<name>A0A9J5XHG5_SOLCO</name>
<evidence type="ECO:0000313" key="2">
    <source>
        <dbReference type="EMBL" id="KAG5587130.1"/>
    </source>
</evidence>
<gene>
    <name evidence="2" type="ORF">H5410_047564</name>
</gene>
<feature type="compositionally biased region" description="Basic and acidic residues" evidence="1">
    <location>
        <begin position="20"/>
        <end position="39"/>
    </location>
</feature>
<dbReference type="AlphaFoldDB" id="A0A9J5XHG5"/>
<organism evidence="2 3">
    <name type="scientific">Solanum commersonii</name>
    <name type="common">Commerson's wild potato</name>
    <name type="synonym">Commerson's nightshade</name>
    <dbReference type="NCBI Taxonomy" id="4109"/>
    <lineage>
        <taxon>Eukaryota</taxon>
        <taxon>Viridiplantae</taxon>
        <taxon>Streptophyta</taxon>
        <taxon>Embryophyta</taxon>
        <taxon>Tracheophyta</taxon>
        <taxon>Spermatophyta</taxon>
        <taxon>Magnoliopsida</taxon>
        <taxon>eudicotyledons</taxon>
        <taxon>Gunneridae</taxon>
        <taxon>Pentapetalae</taxon>
        <taxon>asterids</taxon>
        <taxon>lamiids</taxon>
        <taxon>Solanales</taxon>
        <taxon>Solanaceae</taxon>
        <taxon>Solanoideae</taxon>
        <taxon>Solaneae</taxon>
        <taxon>Solanum</taxon>
    </lineage>
</organism>